<dbReference type="RefSeq" id="WP_053116146.1">
    <property type="nucleotide sequence ID" value="NZ_CP009922.3"/>
</dbReference>
<organism evidence="1 2">
    <name type="scientific">Streptomyces xiamenensis</name>
    <dbReference type="NCBI Taxonomy" id="408015"/>
    <lineage>
        <taxon>Bacteria</taxon>
        <taxon>Bacillati</taxon>
        <taxon>Actinomycetota</taxon>
        <taxon>Actinomycetes</taxon>
        <taxon>Kitasatosporales</taxon>
        <taxon>Streptomycetaceae</taxon>
        <taxon>Streptomyces</taxon>
    </lineage>
</organism>
<protein>
    <submittedName>
        <fullName evidence="1">Uncharacterized protein</fullName>
    </submittedName>
</protein>
<evidence type="ECO:0000313" key="1">
    <source>
        <dbReference type="EMBL" id="AKG43266.1"/>
    </source>
</evidence>
<accession>A0A0F7CNP4</accession>
<dbReference type="HOGENOM" id="CLU_882559_0_0_11"/>
<proteinExistence type="predicted"/>
<dbReference type="Proteomes" id="UP000034034">
    <property type="component" value="Chromosome"/>
</dbReference>
<gene>
    <name evidence="1" type="ORF">SXIM_18820</name>
</gene>
<dbReference type="KEGG" id="sxi:SXIM_18820"/>
<dbReference type="EMBL" id="CP009922">
    <property type="protein sequence ID" value="AKG43266.1"/>
    <property type="molecule type" value="Genomic_DNA"/>
</dbReference>
<dbReference type="STRING" id="408015.SXIM_18820"/>
<keyword evidence="2" id="KW-1185">Reference proteome</keyword>
<sequence>MRTNDAMRRLLGDVDVRELGIDDVPGGLRSVLERGWTATGDGAYLLRGFLDGYVGDLDAFQDVVALETAVNGRAVTDFDLPLKDRHRRRPLLRRAFAFALSGLAAAEDQGLRGMRAHVSLSRAATEERPLTAHVTFCGVHPGLPPYLADPETAQGAVAELSVADLPRQRAEVRRSPETVSLLASDGCGRGEELQLTLSDHGPPFRVEVTRESGARTTYEGNTYGICLAKLQLDMEDEGLQLCCQGARPDTMSSSLLHASGGRHLYLVDPVAKKITDELVDIFDPAPYEAVATYAEQRKAFFDFTGMTDSGWQMPR</sequence>
<dbReference type="AlphaFoldDB" id="A0A0F7CNP4"/>
<evidence type="ECO:0000313" key="2">
    <source>
        <dbReference type="Proteomes" id="UP000034034"/>
    </source>
</evidence>
<name>A0A0F7CNP4_9ACTN</name>
<reference evidence="1" key="1">
    <citation type="submission" date="2019-08" db="EMBL/GenBank/DDBJ databases">
        <title>Complete genome sequence of a mangrove-derived Streptomyces xiamenensis.</title>
        <authorList>
            <person name="Xu J."/>
        </authorList>
    </citation>
    <scope>NUCLEOTIDE SEQUENCE</scope>
    <source>
        <strain evidence="1">318</strain>
    </source>
</reference>
<dbReference type="PATRIC" id="fig|408015.6.peg.1915"/>